<gene>
    <name evidence="1" type="ORF">HM131_15250</name>
</gene>
<accession>A0A1W5ZXQ5</accession>
<name>A0A1W5ZXQ5_9BACI</name>
<sequence length="98" mass="10928">MMVYHSFFNDQLEVIQQFSSILEDLISRYCELSVALSRIWRSEKSLAFGGHVLSLLELKLSGVSPIMFIPQESRDFSDLLTTGGSNGNVIGTENLSVI</sequence>
<dbReference type="AlphaFoldDB" id="A0A1W5ZXQ5"/>
<evidence type="ECO:0000313" key="1">
    <source>
        <dbReference type="EMBL" id="ARI78125.1"/>
    </source>
</evidence>
<evidence type="ECO:0000313" key="2">
    <source>
        <dbReference type="Proteomes" id="UP000192527"/>
    </source>
</evidence>
<keyword evidence="2" id="KW-1185">Reference proteome</keyword>
<protein>
    <submittedName>
        <fullName evidence="1">Uncharacterized protein</fullName>
    </submittedName>
</protein>
<reference evidence="1 2" key="1">
    <citation type="submission" date="2017-04" db="EMBL/GenBank/DDBJ databases">
        <title>The whole genome sequencing and assembly of Halobacillus mangrovi strain.</title>
        <authorList>
            <person name="Lee S.-J."/>
            <person name="Park M.-K."/>
            <person name="Kim J.-Y."/>
            <person name="Lee Y.-J."/>
            <person name="Yi H."/>
            <person name="Bahn Y.-S."/>
            <person name="Kim J.F."/>
            <person name="Lee D.-W."/>
        </authorList>
    </citation>
    <scope>NUCLEOTIDE SEQUENCE [LARGE SCALE GENOMIC DNA]</scope>
    <source>
        <strain evidence="1 2">KTB 131</strain>
    </source>
</reference>
<proteinExistence type="predicted"/>
<dbReference type="EMBL" id="CP020772">
    <property type="protein sequence ID" value="ARI78125.1"/>
    <property type="molecule type" value="Genomic_DNA"/>
</dbReference>
<dbReference type="KEGG" id="hmn:HM131_15250"/>
<dbReference type="Proteomes" id="UP000192527">
    <property type="component" value="Chromosome"/>
</dbReference>
<organism evidence="1 2">
    <name type="scientific">Halobacillus mangrovi</name>
    <dbReference type="NCBI Taxonomy" id="402384"/>
    <lineage>
        <taxon>Bacteria</taxon>
        <taxon>Bacillati</taxon>
        <taxon>Bacillota</taxon>
        <taxon>Bacilli</taxon>
        <taxon>Bacillales</taxon>
        <taxon>Bacillaceae</taxon>
        <taxon>Halobacillus</taxon>
    </lineage>
</organism>